<accession>A0A5C4WTN4</accession>
<dbReference type="EMBL" id="VDLX02000002">
    <property type="protein sequence ID" value="KAB8196228.1"/>
    <property type="molecule type" value="Genomic_DNA"/>
</dbReference>
<dbReference type="RefSeq" id="WP_139629087.1">
    <property type="nucleotide sequence ID" value="NZ_VDLX02000002.1"/>
</dbReference>
<evidence type="ECO:0000313" key="2">
    <source>
        <dbReference type="Proteomes" id="UP000312512"/>
    </source>
</evidence>
<name>A0A5C4WTN4_9ACTN</name>
<organism evidence="1 2">
    <name type="scientific">Nonomuraea phyllanthi</name>
    <dbReference type="NCBI Taxonomy" id="2219224"/>
    <lineage>
        <taxon>Bacteria</taxon>
        <taxon>Bacillati</taxon>
        <taxon>Actinomycetota</taxon>
        <taxon>Actinomycetes</taxon>
        <taxon>Streptosporangiales</taxon>
        <taxon>Streptosporangiaceae</taxon>
        <taxon>Nonomuraea</taxon>
    </lineage>
</organism>
<dbReference type="AlphaFoldDB" id="A0A5C4WTN4"/>
<evidence type="ECO:0008006" key="3">
    <source>
        <dbReference type="Google" id="ProtNLM"/>
    </source>
</evidence>
<dbReference type="InterPro" id="IPR011604">
    <property type="entry name" value="PDDEXK-like_dom_sf"/>
</dbReference>
<evidence type="ECO:0000313" key="1">
    <source>
        <dbReference type="EMBL" id="KAB8196228.1"/>
    </source>
</evidence>
<sequence>MSLDLVTLPFVPNGGDTPISLVKEDLDHIITNDLNNSPRSLQIEIGPSEINHKCARWLGYKQLATPTINEQGLAWRPAVGTGVHSLLEGVFRRTNEMLGTTRFLIEQRVTIGDVCGQPIRGSCDLADRVNGITVDWKIVGPTTLRRVKAEKKPSDEYRAQAHAYARGFNTAGVPMDRVSIYYLPSNGEFAEGYFWSESYDEQIVLNALKRLEAITTLTKSMGTAALGLLPTADAYCTRCPYHRAGSQDLAQGCPGDPAALNRATNSITSLIA</sequence>
<reference evidence="1 2" key="1">
    <citation type="submission" date="2019-10" db="EMBL/GenBank/DDBJ databases">
        <title>Nonomuraea sp. nov., isolated from Phyllanthus amarus.</title>
        <authorList>
            <person name="Klykleung N."/>
            <person name="Tanasupawat S."/>
        </authorList>
    </citation>
    <scope>NUCLEOTIDE SEQUENCE [LARGE SCALE GENOMIC DNA]</scope>
    <source>
        <strain evidence="1 2">PA1-10</strain>
    </source>
</reference>
<comment type="caution">
    <text evidence="1">The sequence shown here is derived from an EMBL/GenBank/DDBJ whole genome shotgun (WGS) entry which is preliminary data.</text>
</comment>
<dbReference type="Gene3D" id="3.90.320.10">
    <property type="match status" value="1"/>
</dbReference>
<proteinExistence type="predicted"/>
<dbReference type="Proteomes" id="UP000312512">
    <property type="component" value="Unassembled WGS sequence"/>
</dbReference>
<keyword evidence="2" id="KW-1185">Reference proteome</keyword>
<protein>
    <recommendedName>
        <fullName evidence="3">PD-(D/E)XK nuclease family protein</fullName>
    </recommendedName>
</protein>
<dbReference type="OrthoDB" id="5140755at2"/>
<gene>
    <name evidence="1" type="ORF">FH608_005480</name>
</gene>